<name>A0A9P8DES0_9HYPO</name>
<dbReference type="GO" id="GO:0009116">
    <property type="term" value="P:nucleoside metabolic process"/>
    <property type="evidence" value="ECO:0007669"/>
    <property type="project" value="InterPro"/>
</dbReference>
<evidence type="ECO:0000313" key="1">
    <source>
        <dbReference type="EMBL" id="KAG9500546.1"/>
    </source>
</evidence>
<dbReference type="InterPro" id="IPR035994">
    <property type="entry name" value="Nucleoside_phosphorylase_sf"/>
</dbReference>
<proteinExistence type="predicted"/>
<comment type="caution">
    <text evidence="1">The sequence shown here is derived from an EMBL/GenBank/DDBJ whole genome shotgun (WGS) entry which is preliminary data.</text>
</comment>
<dbReference type="GeneID" id="68316883"/>
<evidence type="ECO:0000313" key="2">
    <source>
        <dbReference type="Proteomes" id="UP000827133"/>
    </source>
</evidence>
<dbReference type="PANTHER" id="PTHR46082">
    <property type="entry name" value="ATP/GTP-BINDING PROTEIN-RELATED"/>
    <property type="match status" value="1"/>
</dbReference>
<dbReference type="RefSeq" id="XP_044679546.1">
    <property type="nucleotide sequence ID" value="XM_044826629.1"/>
</dbReference>
<protein>
    <recommendedName>
        <fullName evidence="3">Nucleoside phosphorylase domain-containing protein</fullName>
    </recommendedName>
</protein>
<dbReference type="InterPro" id="IPR053137">
    <property type="entry name" value="NLR-like"/>
</dbReference>
<reference evidence="1" key="1">
    <citation type="journal article" date="2021" name="Mol. Plant Microbe Interact.">
        <title>Telomere to telomere genome assembly of Fusarium musae F31, causal agent of crown rot disease of banana.</title>
        <authorList>
            <person name="Degradi L."/>
            <person name="Tava V."/>
            <person name="Kunova A."/>
            <person name="Cortesi P."/>
            <person name="Saracchi M."/>
            <person name="Pasquali M."/>
        </authorList>
    </citation>
    <scope>NUCLEOTIDE SEQUENCE</scope>
    <source>
        <strain evidence="1">F31</strain>
    </source>
</reference>
<evidence type="ECO:0008006" key="3">
    <source>
        <dbReference type="Google" id="ProtNLM"/>
    </source>
</evidence>
<dbReference type="Gene3D" id="3.40.50.1580">
    <property type="entry name" value="Nucleoside phosphorylase domain"/>
    <property type="match status" value="1"/>
</dbReference>
<accession>A0A9P8DES0</accession>
<dbReference type="EMBL" id="JAHBCI010000006">
    <property type="protein sequence ID" value="KAG9500546.1"/>
    <property type="molecule type" value="Genomic_DNA"/>
</dbReference>
<dbReference type="SUPFAM" id="SSF53167">
    <property type="entry name" value="Purine and uridine phosphorylases"/>
    <property type="match status" value="1"/>
</dbReference>
<dbReference type="AlphaFoldDB" id="A0A9P8DES0"/>
<dbReference type="Proteomes" id="UP000827133">
    <property type="component" value="Unassembled WGS sequence"/>
</dbReference>
<sequence>MPEVEEYTICWICALSTELIAAKAFLDVLHDPVDNAAINDDNNYTLGSIGKHNVVIAVLPYGQYGLVNAAAALKDMTRTFSKMRAVLMVGIGGGVPGTEGIRLGDIVVGSVGRGSSGVIQYDYGRAVQGKGLDVTGHLNQPPMAFLTAMNALHATYDMEGHSIEDNIEKALKKYKRLAKKYKRPEASTDRLYEANFVHQGHDGISCSRSCGDGNLVHRDERDEDENNPAVHYGLIASGNSLMKDALLRDKLAAKHGILCFEMEAAGLMNHFPCVVIRGICDYSDTHKNDEWQAYAAMAAAAYTKDLLLQVAPSSVQREERIETHLRHRE</sequence>
<dbReference type="KEGG" id="fmu:J7337_009027"/>
<gene>
    <name evidence="1" type="ORF">J7337_009027</name>
</gene>
<dbReference type="PANTHER" id="PTHR46082:SF11">
    <property type="entry name" value="AAA+ ATPASE DOMAIN-CONTAINING PROTEIN-RELATED"/>
    <property type="match status" value="1"/>
</dbReference>
<organism evidence="1 2">
    <name type="scientific">Fusarium musae</name>
    <dbReference type="NCBI Taxonomy" id="1042133"/>
    <lineage>
        <taxon>Eukaryota</taxon>
        <taxon>Fungi</taxon>
        <taxon>Dikarya</taxon>
        <taxon>Ascomycota</taxon>
        <taxon>Pezizomycotina</taxon>
        <taxon>Sordariomycetes</taxon>
        <taxon>Hypocreomycetidae</taxon>
        <taxon>Hypocreales</taxon>
        <taxon>Nectriaceae</taxon>
        <taxon>Fusarium</taxon>
    </lineage>
</organism>
<keyword evidence="2" id="KW-1185">Reference proteome</keyword>
<dbReference type="GO" id="GO:0003824">
    <property type="term" value="F:catalytic activity"/>
    <property type="evidence" value="ECO:0007669"/>
    <property type="project" value="InterPro"/>
</dbReference>